<sequence>MTLILKGKVALITGGSAGLGAAVARQLAAEGVNLAINYNNSEERASKVAESLASEFGIKTVIIKGDIFDTSVGSKLVSETVNKLGGLDIVISNAGWTKIVPYDDLEALDDELWDGCFNVNVKAHFYLFKAAKKIFDQNEDGGTFIVSASVAGRIVYGSSIPYAVSKAALIHLVKMLSKTQGPKVRMHAVCPGLLMTEWGQRFSPERIEDTKNMSPINTLADVDETAAQFVLLSKLTTTTGSIVSMDGGISI</sequence>
<dbReference type="InterPro" id="IPR002347">
    <property type="entry name" value="SDR_fam"/>
</dbReference>
<dbReference type="InterPro" id="IPR020904">
    <property type="entry name" value="Sc_DH/Rdtase_CS"/>
</dbReference>
<gene>
    <name evidence="4" type="ordered locus">DEHA2E00814g</name>
</gene>
<keyword evidence="3" id="KW-0560">Oxidoreductase</keyword>
<keyword evidence="5" id="KW-1185">Reference proteome</keyword>
<dbReference type="Gene3D" id="3.40.50.720">
    <property type="entry name" value="NAD(P)-binding Rossmann-like Domain"/>
    <property type="match status" value="1"/>
</dbReference>
<dbReference type="RefSeq" id="XP_459364.2">
    <property type="nucleotide sequence ID" value="XM_459364.1"/>
</dbReference>
<dbReference type="PANTHER" id="PTHR43618">
    <property type="entry name" value="7-ALPHA-HYDROXYSTEROID DEHYDROGENASE"/>
    <property type="match status" value="1"/>
</dbReference>
<dbReference type="PRINTS" id="PR00081">
    <property type="entry name" value="GDHRDH"/>
</dbReference>
<dbReference type="KEGG" id="dha:DEHA2E00814g"/>
<evidence type="ECO:0000313" key="4">
    <source>
        <dbReference type="EMBL" id="CAG87559.2"/>
    </source>
</evidence>
<dbReference type="HOGENOM" id="CLU_010194_1_3_1"/>
<dbReference type="Pfam" id="PF13561">
    <property type="entry name" value="adh_short_C2"/>
    <property type="match status" value="1"/>
</dbReference>
<keyword evidence="2" id="KW-0521">NADP</keyword>
<protein>
    <submittedName>
        <fullName evidence="4">DEHA2E00814p</fullName>
    </submittedName>
</protein>
<evidence type="ECO:0000256" key="2">
    <source>
        <dbReference type="ARBA" id="ARBA00022857"/>
    </source>
</evidence>
<name>Q6BR06_DEBHA</name>
<dbReference type="SUPFAM" id="SSF51735">
    <property type="entry name" value="NAD(P)-binding Rossmann-fold domains"/>
    <property type="match status" value="1"/>
</dbReference>
<evidence type="ECO:0000256" key="1">
    <source>
        <dbReference type="ARBA" id="ARBA00006484"/>
    </source>
</evidence>
<evidence type="ECO:0000313" key="5">
    <source>
        <dbReference type="Proteomes" id="UP000000599"/>
    </source>
</evidence>
<dbReference type="InterPro" id="IPR052178">
    <property type="entry name" value="Sec_Metab_Biosynth_SDR"/>
</dbReference>
<dbReference type="OrthoDB" id="47007at2759"/>
<dbReference type="EMBL" id="CR382137">
    <property type="protein sequence ID" value="CAG87559.2"/>
    <property type="molecule type" value="Genomic_DNA"/>
</dbReference>
<dbReference type="OMA" id="WGQRFPP"/>
<dbReference type="eggNOG" id="KOG1207">
    <property type="taxonomic scope" value="Eukaryota"/>
</dbReference>
<proteinExistence type="inferred from homology"/>
<reference evidence="4 5" key="1">
    <citation type="journal article" date="2004" name="Nature">
        <title>Genome evolution in yeasts.</title>
        <authorList>
            <consortium name="Genolevures"/>
            <person name="Dujon B."/>
            <person name="Sherman D."/>
            <person name="Fischer G."/>
            <person name="Durrens P."/>
            <person name="Casaregola S."/>
            <person name="Lafontaine I."/>
            <person name="de Montigny J."/>
            <person name="Marck C."/>
            <person name="Neuveglise C."/>
            <person name="Talla E."/>
            <person name="Goffard N."/>
            <person name="Frangeul L."/>
            <person name="Aigle M."/>
            <person name="Anthouard V."/>
            <person name="Babour A."/>
            <person name="Barbe V."/>
            <person name="Barnay S."/>
            <person name="Blanchin S."/>
            <person name="Beckerich J.M."/>
            <person name="Beyne E."/>
            <person name="Bleykasten C."/>
            <person name="Boisrame A."/>
            <person name="Boyer J."/>
            <person name="Cattolico L."/>
            <person name="Confanioleri F."/>
            <person name="de Daruvar A."/>
            <person name="Despons L."/>
            <person name="Fabre E."/>
            <person name="Fairhead C."/>
            <person name="Ferry-Dumazet H."/>
            <person name="Groppi A."/>
            <person name="Hantraye F."/>
            <person name="Hennequin C."/>
            <person name="Jauniaux N."/>
            <person name="Joyet P."/>
            <person name="Kachouri R."/>
            <person name="Kerrest A."/>
            <person name="Koszul R."/>
            <person name="Lemaire M."/>
            <person name="Lesur I."/>
            <person name="Ma L."/>
            <person name="Muller H."/>
            <person name="Nicaud J.M."/>
            <person name="Nikolski M."/>
            <person name="Oztas S."/>
            <person name="Ozier-Kalogeropoulos O."/>
            <person name="Pellenz S."/>
            <person name="Potier S."/>
            <person name="Richard G.F."/>
            <person name="Straub M.L."/>
            <person name="Suleau A."/>
            <person name="Swennene D."/>
            <person name="Tekaia F."/>
            <person name="Wesolowski-Louvel M."/>
            <person name="Westhof E."/>
            <person name="Wirth B."/>
            <person name="Zeniou-Meyer M."/>
            <person name="Zivanovic I."/>
            <person name="Bolotin-Fukuhara M."/>
            <person name="Thierry A."/>
            <person name="Bouchier C."/>
            <person name="Caudron B."/>
            <person name="Scarpelli C."/>
            <person name="Gaillardin C."/>
            <person name="Weissenbach J."/>
            <person name="Wincker P."/>
            <person name="Souciet J.L."/>
        </authorList>
    </citation>
    <scope>NUCLEOTIDE SEQUENCE [LARGE SCALE GENOMIC DNA]</scope>
    <source>
        <strain evidence="5">ATCC 36239 / CBS 767 / BCRC 21394 / JCM 1990 / NBRC 0083 / IGC 2968</strain>
    </source>
</reference>
<dbReference type="AlphaFoldDB" id="Q6BR06"/>
<dbReference type="GeneID" id="2902452"/>
<dbReference type="InParanoid" id="Q6BR06"/>
<dbReference type="GO" id="GO:0016491">
    <property type="term" value="F:oxidoreductase activity"/>
    <property type="evidence" value="ECO:0007669"/>
    <property type="project" value="UniProtKB-KW"/>
</dbReference>
<dbReference type="InterPro" id="IPR036291">
    <property type="entry name" value="NAD(P)-bd_dom_sf"/>
</dbReference>
<dbReference type="PRINTS" id="PR00080">
    <property type="entry name" value="SDRFAMILY"/>
</dbReference>
<comment type="similarity">
    <text evidence="1">Belongs to the short-chain dehydrogenases/reductases (SDR) family.</text>
</comment>
<dbReference type="VEuPathDB" id="FungiDB:DEHA2E00814g"/>
<organism evidence="4 5">
    <name type="scientific">Debaryomyces hansenii (strain ATCC 36239 / CBS 767 / BCRC 21394 / JCM 1990 / NBRC 0083 / IGC 2968)</name>
    <name type="common">Yeast</name>
    <name type="synonym">Torulaspora hansenii</name>
    <dbReference type="NCBI Taxonomy" id="284592"/>
    <lineage>
        <taxon>Eukaryota</taxon>
        <taxon>Fungi</taxon>
        <taxon>Dikarya</taxon>
        <taxon>Ascomycota</taxon>
        <taxon>Saccharomycotina</taxon>
        <taxon>Pichiomycetes</taxon>
        <taxon>Debaryomycetaceae</taxon>
        <taxon>Debaryomyces</taxon>
    </lineage>
</organism>
<dbReference type="PANTHER" id="PTHR43618:SF2">
    <property type="entry name" value="CHAIN DEHYDROGENASE, PUTATIVE (AFU_ORTHOLOGUE AFUA_6G06930)-RELATED"/>
    <property type="match status" value="1"/>
</dbReference>
<dbReference type="STRING" id="284592.Q6BR06"/>
<dbReference type="PROSITE" id="PS00061">
    <property type="entry name" value="ADH_SHORT"/>
    <property type="match status" value="1"/>
</dbReference>
<evidence type="ECO:0000256" key="3">
    <source>
        <dbReference type="ARBA" id="ARBA00023002"/>
    </source>
</evidence>
<dbReference type="Proteomes" id="UP000000599">
    <property type="component" value="Chromosome E"/>
</dbReference>
<accession>Q6BR06</accession>